<reference evidence="15 16" key="1">
    <citation type="submission" date="2024-07" db="EMBL/GenBank/DDBJ databases">
        <title>Chromosome-level genome assembly of the water stick insect Ranatra chinensis (Heteroptera: Nepidae).</title>
        <authorList>
            <person name="Liu X."/>
        </authorList>
    </citation>
    <scope>NUCLEOTIDE SEQUENCE [LARGE SCALE GENOMIC DNA]</scope>
    <source>
        <strain evidence="15">Cailab_2021Rc</strain>
        <tissue evidence="15">Muscle</tissue>
    </source>
</reference>
<evidence type="ECO:0000256" key="13">
    <source>
        <dbReference type="ARBA" id="ARBA00023242"/>
    </source>
</evidence>
<keyword evidence="10" id="KW-0811">Translocation</keyword>
<dbReference type="Proteomes" id="UP001558652">
    <property type="component" value="Unassembled WGS sequence"/>
</dbReference>
<evidence type="ECO:0000313" key="16">
    <source>
        <dbReference type="Proteomes" id="UP001558652"/>
    </source>
</evidence>
<sequence>MVSLVHTVDTGHEDIVHDAEMDFYGLRLATCSSDHSVKIFNVKNGCQVLVADLKGHFGPVWQVAWAHPKFGSILASCSYDRRVIIWKENREWGKLYECNNHDSSVNSISFAPHEYGLILACASSDGAVSIVSLDSESGRWETKKIVNAHTIGCNAVSWWPAPMAAQHRPKRLATGGCDNLVKIWEEDTVASKWILHVQLDAHTDWVRDVAWAPSTGLAQNTIVSCSQDRLVIVWTSDDFTNWTHSVIHCFDDVVWNVSWSFTGNVLAVSGGDNRVSLWKQVPDGKWVCMSDHNKGSGQSSNEQRVL</sequence>
<dbReference type="GO" id="GO:0005643">
    <property type="term" value="C:nuclear pore"/>
    <property type="evidence" value="ECO:0007669"/>
    <property type="project" value="UniProtKB-SubCell"/>
</dbReference>
<evidence type="ECO:0000256" key="10">
    <source>
        <dbReference type="ARBA" id="ARBA00023010"/>
    </source>
</evidence>
<evidence type="ECO:0000313" key="15">
    <source>
        <dbReference type="EMBL" id="KAL1110085.1"/>
    </source>
</evidence>
<comment type="caution">
    <text evidence="15">The sequence shown here is derived from an EMBL/GenBank/DDBJ whole genome shotgun (WGS) entry which is preliminary data.</text>
</comment>
<evidence type="ECO:0000256" key="6">
    <source>
        <dbReference type="ARBA" id="ARBA00022574"/>
    </source>
</evidence>
<keyword evidence="9" id="KW-0653">Protein transport</keyword>
<dbReference type="SMART" id="SM00320">
    <property type="entry name" value="WD40"/>
    <property type="match status" value="6"/>
</dbReference>
<keyword evidence="5" id="KW-0813">Transport</keyword>
<evidence type="ECO:0000256" key="11">
    <source>
        <dbReference type="ARBA" id="ARBA00023132"/>
    </source>
</evidence>
<gene>
    <name evidence="15" type="ORF">AAG570_008163</name>
</gene>
<accession>A0ABD0XUD1</accession>
<comment type="subcellular location">
    <subcellularLocation>
        <location evidence="1">Lysosome</location>
    </subcellularLocation>
    <subcellularLocation>
        <location evidence="2">Nucleus</location>
        <location evidence="2">Nuclear pore complex</location>
    </subcellularLocation>
</comment>
<comment type="similarity">
    <text evidence="3">Belongs to the WD repeat SEC13 family.</text>
</comment>
<dbReference type="GO" id="GO:0051028">
    <property type="term" value="P:mRNA transport"/>
    <property type="evidence" value="ECO:0007669"/>
    <property type="project" value="UniProtKB-KW"/>
</dbReference>
<dbReference type="PANTHER" id="PTHR11024">
    <property type="entry name" value="NUCLEAR PORE COMPLEX PROTEIN SEC13 / SEH1 FAMILY MEMBER"/>
    <property type="match status" value="1"/>
</dbReference>
<dbReference type="SUPFAM" id="SSF50978">
    <property type="entry name" value="WD40 repeat-like"/>
    <property type="match status" value="1"/>
</dbReference>
<dbReference type="FunFam" id="2.130.10.10:FF:000017">
    <property type="entry name" value="SEC13 homolog (S. cerevisiae)"/>
    <property type="match status" value="1"/>
</dbReference>
<evidence type="ECO:0000256" key="4">
    <source>
        <dbReference type="ARBA" id="ARBA00019195"/>
    </source>
</evidence>
<organism evidence="15 16">
    <name type="scientific">Ranatra chinensis</name>
    <dbReference type="NCBI Taxonomy" id="642074"/>
    <lineage>
        <taxon>Eukaryota</taxon>
        <taxon>Metazoa</taxon>
        <taxon>Ecdysozoa</taxon>
        <taxon>Arthropoda</taxon>
        <taxon>Hexapoda</taxon>
        <taxon>Insecta</taxon>
        <taxon>Pterygota</taxon>
        <taxon>Neoptera</taxon>
        <taxon>Paraneoptera</taxon>
        <taxon>Hemiptera</taxon>
        <taxon>Heteroptera</taxon>
        <taxon>Panheteroptera</taxon>
        <taxon>Nepomorpha</taxon>
        <taxon>Nepidae</taxon>
        <taxon>Ranatrinae</taxon>
        <taxon>Ranatra</taxon>
    </lineage>
</organism>
<dbReference type="Gene3D" id="2.130.10.10">
    <property type="entry name" value="YVTN repeat-like/Quinoprotein amine dehydrogenase"/>
    <property type="match status" value="1"/>
</dbReference>
<keyword evidence="11" id="KW-0906">Nuclear pore complex</keyword>
<name>A0ABD0XUD1_9HEMI</name>
<dbReference type="PANTHER" id="PTHR11024:SF2">
    <property type="entry name" value="PROTEIN SEC13 HOMOLOG"/>
    <property type="match status" value="1"/>
</dbReference>
<keyword evidence="8" id="KW-0509">mRNA transport</keyword>
<evidence type="ECO:0000256" key="2">
    <source>
        <dbReference type="ARBA" id="ARBA00004567"/>
    </source>
</evidence>
<dbReference type="InterPro" id="IPR037363">
    <property type="entry name" value="Sec13/Seh1_fam"/>
</dbReference>
<evidence type="ECO:0000256" key="7">
    <source>
        <dbReference type="ARBA" id="ARBA00022737"/>
    </source>
</evidence>
<evidence type="ECO:0000256" key="8">
    <source>
        <dbReference type="ARBA" id="ARBA00022816"/>
    </source>
</evidence>
<keyword evidence="12" id="KW-0458">Lysosome</keyword>
<evidence type="ECO:0000256" key="1">
    <source>
        <dbReference type="ARBA" id="ARBA00004371"/>
    </source>
</evidence>
<dbReference type="InterPro" id="IPR015943">
    <property type="entry name" value="WD40/YVTN_repeat-like_dom_sf"/>
</dbReference>
<evidence type="ECO:0000256" key="3">
    <source>
        <dbReference type="ARBA" id="ARBA00010102"/>
    </source>
</evidence>
<evidence type="ECO:0000256" key="12">
    <source>
        <dbReference type="ARBA" id="ARBA00023228"/>
    </source>
</evidence>
<dbReference type="GO" id="GO:0015031">
    <property type="term" value="P:protein transport"/>
    <property type="evidence" value="ECO:0007669"/>
    <property type="project" value="UniProtKB-KW"/>
</dbReference>
<feature type="repeat" description="WD" evidence="14">
    <location>
        <begin position="199"/>
        <end position="234"/>
    </location>
</feature>
<dbReference type="EMBL" id="JBFDAA010000023">
    <property type="protein sequence ID" value="KAL1110085.1"/>
    <property type="molecule type" value="Genomic_DNA"/>
</dbReference>
<proteinExistence type="inferred from homology"/>
<dbReference type="PROSITE" id="PS50082">
    <property type="entry name" value="WD_REPEATS_2"/>
    <property type="match status" value="2"/>
</dbReference>
<keyword evidence="13" id="KW-0539">Nucleus</keyword>
<dbReference type="AlphaFoldDB" id="A0ABD0XUD1"/>
<dbReference type="InterPro" id="IPR036322">
    <property type="entry name" value="WD40_repeat_dom_sf"/>
</dbReference>
<protein>
    <recommendedName>
        <fullName evidence="4">Protein SEC13 homolog</fullName>
    </recommendedName>
</protein>
<dbReference type="InterPro" id="IPR001680">
    <property type="entry name" value="WD40_rpt"/>
</dbReference>
<keyword evidence="7" id="KW-0677">Repeat</keyword>
<keyword evidence="16" id="KW-1185">Reference proteome</keyword>
<keyword evidence="6 14" id="KW-0853">WD repeat</keyword>
<evidence type="ECO:0000256" key="14">
    <source>
        <dbReference type="PROSITE-ProRule" id="PRU00221"/>
    </source>
</evidence>
<feature type="repeat" description="WD" evidence="14">
    <location>
        <begin position="53"/>
        <end position="87"/>
    </location>
</feature>
<evidence type="ECO:0000256" key="5">
    <source>
        <dbReference type="ARBA" id="ARBA00022448"/>
    </source>
</evidence>
<dbReference type="GO" id="GO:0005764">
    <property type="term" value="C:lysosome"/>
    <property type="evidence" value="ECO:0007669"/>
    <property type="project" value="UniProtKB-SubCell"/>
</dbReference>
<evidence type="ECO:0000256" key="9">
    <source>
        <dbReference type="ARBA" id="ARBA00022927"/>
    </source>
</evidence>
<dbReference type="Pfam" id="PF00400">
    <property type="entry name" value="WD40"/>
    <property type="match status" value="6"/>
</dbReference>